<evidence type="ECO:0000313" key="2">
    <source>
        <dbReference type="Proteomes" id="UP001519343"/>
    </source>
</evidence>
<dbReference type="Proteomes" id="UP001519343">
    <property type="component" value="Unassembled WGS sequence"/>
</dbReference>
<accession>A0ABS4GJC0</accession>
<protein>
    <submittedName>
        <fullName evidence="1">Uncharacterized protein</fullName>
    </submittedName>
</protein>
<dbReference type="EMBL" id="JAGGKT010000001">
    <property type="protein sequence ID" value="MBP1930187.1"/>
    <property type="molecule type" value="Genomic_DNA"/>
</dbReference>
<proteinExistence type="predicted"/>
<comment type="caution">
    <text evidence="1">The sequence shown here is derived from an EMBL/GenBank/DDBJ whole genome shotgun (WGS) entry which is preliminary data.</text>
</comment>
<keyword evidence="2" id="KW-1185">Reference proteome</keyword>
<evidence type="ECO:0000313" key="1">
    <source>
        <dbReference type="EMBL" id="MBP1930187.1"/>
    </source>
</evidence>
<reference evidence="1 2" key="1">
    <citation type="submission" date="2021-03" db="EMBL/GenBank/DDBJ databases">
        <title>Genomic Encyclopedia of Type Strains, Phase IV (KMG-IV): sequencing the most valuable type-strain genomes for metagenomic binning, comparative biology and taxonomic classification.</title>
        <authorList>
            <person name="Goeker M."/>
        </authorList>
    </citation>
    <scope>NUCLEOTIDE SEQUENCE [LARGE SCALE GENOMIC DNA]</scope>
    <source>
        <strain evidence="1 2">DSM 24738</strain>
    </source>
</reference>
<name>A0ABS4GJC0_9BACL</name>
<gene>
    <name evidence="1" type="ORF">J2Z37_000174</name>
</gene>
<sequence length="170" mass="19981">MSLHFFVSEYSSTFDNYLKFLLEHHSELNLPYDFAMKLSFITSPILFGKVILCVDEEEHRLEGALGYVYGTGANDYQDKDICQIEVAFCKSSLRSTPLFLRGLKYFTAFVSEDNKEVKQIQFWASAEDHRLRRLFSKIDAMQRTEVGELDFYKISLDALKSYCDRFFRKR</sequence>
<organism evidence="1 2">
    <name type="scientific">Ammoniphilus resinae</name>
    <dbReference type="NCBI Taxonomy" id="861532"/>
    <lineage>
        <taxon>Bacteria</taxon>
        <taxon>Bacillati</taxon>
        <taxon>Bacillota</taxon>
        <taxon>Bacilli</taxon>
        <taxon>Bacillales</taxon>
        <taxon>Paenibacillaceae</taxon>
        <taxon>Aneurinibacillus group</taxon>
        <taxon>Ammoniphilus</taxon>
    </lineage>
</organism>